<evidence type="ECO:0000313" key="4">
    <source>
        <dbReference type="Proteomes" id="UP000187151"/>
    </source>
</evidence>
<dbReference type="PANTHER" id="PTHR46696:SF1">
    <property type="entry name" value="CYTOCHROME P450 YJIB-RELATED"/>
    <property type="match status" value="1"/>
</dbReference>
<dbReference type="InterPro" id="IPR002397">
    <property type="entry name" value="Cyt_P450_B"/>
</dbReference>
<dbReference type="CDD" id="cd11029">
    <property type="entry name" value="CYP107-like"/>
    <property type="match status" value="1"/>
</dbReference>
<evidence type="ECO:0000256" key="2">
    <source>
        <dbReference type="RuleBase" id="RU000461"/>
    </source>
</evidence>
<reference evidence="3 4" key="1">
    <citation type="submission" date="2016-01" db="EMBL/GenBank/DDBJ databases">
        <title>Streptomyces amritsarensis strain MTCC 11845 genome sequencing and assembly.</title>
        <authorList>
            <person name="Sharma D."/>
            <person name="Nair G.R."/>
            <person name="Kaur G."/>
            <person name="Manhas R.K."/>
            <person name="Mayilraj S."/>
        </authorList>
    </citation>
    <scope>NUCLEOTIDE SEQUENCE [LARGE SCALE GENOMIC DNA]</scope>
    <source>
        <strain evidence="3 4">MTCC 11845</strain>
    </source>
</reference>
<dbReference type="PROSITE" id="PS00086">
    <property type="entry name" value="CYTOCHROME_P450"/>
    <property type="match status" value="1"/>
</dbReference>
<dbReference type="Proteomes" id="UP000187151">
    <property type="component" value="Unassembled WGS sequence"/>
</dbReference>
<dbReference type="EMBL" id="MQUR01000049">
    <property type="protein sequence ID" value="OLZ63461.1"/>
    <property type="molecule type" value="Genomic_DNA"/>
</dbReference>
<evidence type="ECO:0000256" key="1">
    <source>
        <dbReference type="ARBA" id="ARBA00010617"/>
    </source>
</evidence>
<protein>
    <submittedName>
        <fullName evidence="3">Cytochrome</fullName>
    </submittedName>
</protein>
<keyword evidence="2" id="KW-0560">Oxidoreductase</keyword>
<name>A0ABX3G2N0_9ACTN</name>
<dbReference type="InterPro" id="IPR036396">
    <property type="entry name" value="Cyt_P450_sf"/>
</dbReference>
<dbReference type="PANTHER" id="PTHR46696">
    <property type="entry name" value="P450, PUTATIVE (EUROFUNG)-RELATED"/>
    <property type="match status" value="1"/>
</dbReference>
<keyword evidence="4" id="KW-1185">Reference proteome</keyword>
<dbReference type="PRINTS" id="PR00359">
    <property type="entry name" value="BP450"/>
</dbReference>
<dbReference type="InterPro" id="IPR017972">
    <property type="entry name" value="Cyt_P450_CS"/>
</dbReference>
<gene>
    <name evidence="3" type="ORF">AVW11_20635</name>
</gene>
<sequence length="397" mass="43559">MDSPEYVRDPHAFFTRLRFHSPVAQAVGPGGLKLWVVSGYDEARLALADPRLSKNVDVARRSILANINRKADVMAFAVDLVSHMLNSDPPDHTRLRSLVNKAFTVRASEKLRPAVESITRKLLDDMAAHTETDLLHAFAHPLPMAVLCELLGVPLPDRERFDHWLGARMSNDPQRIAAAAPALLGYLRELVDHKRRAPADDLLSRLVQAQSADGRLSPEELVATTFLLLVAGHETTVHLIAAGMATLLLHPEQLARLQRDRGLLPGAVEELLRYEGPVKTATLRFTTEPVELAGTRIPPNSPVAIALTSANRDDKQFDAADTLDITRPTAGHLAFGHGIHYCVGAPLARLEAHVAFTGLLDRYPDMQLLCAPGDLVWQPGMFRGLASLPIRLRPPGH</sequence>
<dbReference type="SUPFAM" id="SSF48264">
    <property type="entry name" value="Cytochrome P450"/>
    <property type="match status" value="1"/>
</dbReference>
<keyword evidence="2" id="KW-0349">Heme</keyword>
<keyword evidence="2" id="KW-0503">Monooxygenase</keyword>
<accession>A0ABX3G2N0</accession>
<organism evidence="3 4">
    <name type="scientific">Streptomyces amritsarensis</name>
    <dbReference type="NCBI Taxonomy" id="681158"/>
    <lineage>
        <taxon>Bacteria</taxon>
        <taxon>Bacillati</taxon>
        <taxon>Actinomycetota</taxon>
        <taxon>Actinomycetes</taxon>
        <taxon>Kitasatosporales</taxon>
        <taxon>Streptomycetaceae</taxon>
        <taxon>Streptomyces</taxon>
    </lineage>
</organism>
<dbReference type="InterPro" id="IPR001128">
    <property type="entry name" value="Cyt_P450"/>
</dbReference>
<comment type="caution">
    <text evidence="3">The sequence shown here is derived from an EMBL/GenBank/DDBJ whole genome shotgun (WGS) entry which is preliminary data.</text>
</comment>
<dbReference type="Gene3D" id="1.10.630.10">
    <property type="entry name" value="Cytochrome P450"/>
    <property type="match status" value="1"/>
</dbReference>
<comment type="similarity">
    <text evidence="1 2">Belongs to the cytochrome P450 family.</text>
</comment>
<keyword evidence="2" id="KW-0408">Iron</keyword>
<dbReference type="Pfam" id="PF00067">
    <property type="entry name" value="p450"/>
    <property type="match status" value="1"/>
</dbReference>
<proteinExistence type="inferred from homology"/>
<evidence type="ECO:0000313" key="3">
    <source>
        <dbReference type="EMBL" id="OLZ63461.1"/>
    </source>
</evidence>
<keyword evidence="2" id="KW-0479">Metal-binding</keyword>